<dbReference type="InterPro" id="IPR011051">
    <property type="entry name" value="RmlC_Cupin_sf"/>
</dbReference>
<dbReference type="InterPro" id="IPR010982">
    <property type="entry name" value="Lambda_DNA-bd_dom_sf"/>
</dbReference>
<proteinExistence type="predicted"/>
<dbReference type="PANTHER" id="PTHR46797:SF1">
    <property type="entry name" value="METHYLPHOSPHONATE SYNTHASE"/>
    <property type="match status" value="1"/>
</dbReference>
<dbReference type="InterPro" id="IPR001387">
    <property type="entry name" value="Cro/C1-type_HTH"/>
</dbReference>
<dbReference type="PROSITE" id="PS50943">
    <property type="entry name" value="HTH_CROC1"/>
    <property type="match status" value="1"/>
</dbReference>
<accession>A0ABW4LCF7</accession>
<dbReference type="SUPFAM" id="SSF51182">
    <property type="entry name" value="RmlC-like cupins"/>
    <property type="match status" value="1"/>
</dbReference>
<dbReference type="Gene3D" id="2.60.120.10">
    <property type="entry name" value="Jelly Rolls"/>
    <property type="match status" value="1"/>
</dbReference>
<dbReference type="InterPro" id="IPR014710">
    <property type="entry name" value="RmlC-like_jellyroll"/>
</dbReference>
<comment type="caution">
    <text evidence="3">The sequence shown here is derived from an EMBL/GenBank/DDBJ whole genome shotgun (WGS) entry which is preliminary data.</text>
</comment>
<dbReference type="SUPFAM" id="SSF47413">
    <property type="entry name" value="lambda repressor-like DNA-binding domains"/>
    <property type="match status" value="1"/>
</dbReference>
<protein>
    <submittedName>
        <fullName evidence="3">Helix-turn-helix domain-containing protein</fullName>
    </submittedName>
</protein>
<evidence type="ECO:0000259" key="2">
    <source>
        <dbReference type="PROSITE" id="PS50943"/>
    </source>
</evidence>
<gene>
    <name evidence="3" type="ORF">ACFSBI_03610</name>
</gene>
<dbReference type="Pfam" id="PF01381">
    <property type="entry name" value="HTH_3"/>
    <property type="match status" value="1"/>
</dbReference>
<dbReference type="CDD" id="cd02209">
    <property type="entry name" value="cupin_XRE_C"/>
    <property type="match status" value="1"/>
</dbReference>
<name>A0ABW4LCF7_9MICO</name>
<dbReference type="InterPro" id="IPR050807">
    <property type="entry name" value="TransReg_Diox_bact_type"/>
</dbReference>
<feature type="domain" description="HTH cro/C1-type" evidence="2">
    <location>
        <begin position="15"/>
        <end position="69"/>
    </location>
</feature>
<dbReference type="EMBL" id="JBHUEA010000003">
    <property type="protein sequence ID" value="MFD1720624.1"/>
    <property type="molecule type" value="Genomic_DNA"/>
</dbReference>
<dbReference type="SMART" id="SM00530">
    <property type="entry name" value="HTH_XRE"/>
    <property type="match status" value="1"/>
</dbReference>
<dbReference type="Gene3D" id="1.10.260.40">
    <property type="entry name" value="lambda repressor-like DNA-binding domains"/>
    <property type="match status" value="1"/>
</dbReference>
<dbReference type="RefSeq" id="WP_377932116.1">
    <property type="nucleotide sequence ID" value="NZ_JBHUEA010000003.1"/>
</dbReference>
<evidence type="ECO:0000313" key="4">
    <source>
        <dbReference type="Proteomes" id="UP001597347"/>
    </source>
</evidence>
<keyword evidence="1" id="KW-0238">DNA-binding</keyword>
<dbReference type="PANTHER" id="PTHR46797">
    <property type="entry name" value="HTH-TYPE TRANSCRIPTIONAL REGULATOR"/>
    <property type="match status" value="1"/>
</dbReference>
<keyword evidence="4" id="KW-1185">Reference proteome</keyword>
<organism evidence="3 4">
    <name type="scientific">Amnibacterium endophyticum</name>
    <dbReference type="NCBI Taxonomy" id="2109337"/>
    <lineage>
        <taxon>Bacteria</taxon>
        <taxon>Bacillati</taxon>
        <taxon>Actinomycetota</taxon>
        <taxon>Actinomycetes</taxon>
        <taxon>Micrococcales</taxon>
        <taxon>Microbacteriaceae</taxon>
        <taxon>Amnibacterium</taxon>
    </lineage>
</organism>
<evidence type="ECO:0000256" key="1">
    <source>
        <dbReference type="ARBA" id="ARBA00023125"/>
    </source>
</evidence>
<dbReference type="Proteomes" id="UP001597347">
    <property type="component" value="Unassembled WGS sequence"/>
</dbReference>
<dbReference type="CDD" id="cd00093">
    <property type="entry name" value="HTH_XRE"/>
    <property type="match status" value="1"/>
</dbReference>
<evidence type="ECO:0000313" key="3">
    <source>
        <dbReference type="EMBL" id="MFD1720624.1"/>
    </source>
</evidence>
<reference evidence="4" key="1">
    <citation type="journal article" date="2019" name="Int. J. Syst. Evol. Microbiol.">
        <title>The Global Catalogue of Microorganisms (GCM) 10K type strain sequencing project: providing services to taxonomists for standard genome sequencing and annotation.</title>
        <authorList>
            <consortium name="The Broad Institute Genomics Platform"/>
            <consortium name="The Broad Institute Genome Sequencing Center for Infectious Disease"/>
            <person name="Wu L."/>
            <person name="Ma J."/>
        </authorList>
    </citation>
    <scope>NUCLEOTIDE SEQUENCE [LARGE SCALE GENOMIC DNA]</scope>
    <source>
        <strain evidence="4">CGMCC 1.12471</strain>
    </source>
</reference>
<sequence>MGDPEDRGAGVGQRLQAARQDAGLSLSEVARRAGVGKGSLSELERGLRPARLETLWALSTALGVPLGRLVGDDPEPARGAAVHARLIDRWRSDALFELYRGTVGRRLQRSPAHGPGVVEVLTVLAGRLEAGPEGSPAVAATGGSLTFDGSLPHTYRALETPCEVLIVIRYGPPPQA</sequence>